<keyword evidence="2" id="KW-1185">Reference proteome</keyword>
<dbReference type="Proteomes" id="UP001172386">
    <property type="component" value="Unassembled WGS sequence"/>
</dbReference>
<name>A0ACC3AIK2_9EURO</name>
<comment type="caution">
    <text evidence="1">The sequence shown here is derived from an EMBL/GenBank/DDBJ whole genome shotgun (WGS) entry which is preliminary data.</text>
</comment>
<sequence length="641" mass="70498">MASSKSYWQELTTDSHSSCPKLFYKFCTNKDGYELLFTDLIGLWRARSNVEGICAYAKDNRTSIDPSESKSQFKVLLHKLEQSLSGGTNALHRDDDDSENESVVLKTTIKLPRPLQPLEWQFNLKPEGAGEMAEHILRPSLHEASESKKKLDSLFDIIKQKDHIISKLLERLENSSVDLSLIFPRITSLKSRKGIVTTKDAQAQVPGLAPFKRSSWDNMFRSDSAYASFEVVGLSNLMVGCEKCPKHTAEQHEQWLKKLPSATRNGDQDDKMHLDDRERESGTDTSTGTESDEFETQSRKDSVQRSANSNDISHDSDANGERSAKPIKLPSNGPSMSQHNRTVQSASPKSSSPILPPQARSDPRRNSTSSTSSAISEDLDLPTTHSSTAKHGRLGKIGNQPKQKSKSAHELIFPSSDNDDFAPPPVSSSPQKPKPELMSSSPPPLPPPEHRKERTDLPTLPRSSSTASSLNPPTPRKLGRLGSNKPYGSTTPDTPRKAEKASSREDSGPTTPSRRLGRLGVSRNASQAVSQSQRTQPFEMKRLEQDEDKANDSDTSTSSTASTAPANPDSKPFPAFTHQMTRSSSPFQPPQEETKPELTAEEKADRRRQELKRKIGTGGIGTGVAGGAEGQGTAPRKKRKF</sequence>
<reference evidence="1" key="1">
    <citation type="submission" date="2022-10" db="EMBL/GenBank/DDBJ databases">
        <title>Culturing micro-colonial fungi from biological soil crusts in the Mojave desert and describing Neophaeococcomyces mojavensis, and introducing the new genera and species Taxawa tesnikishii.</title>
        <authorList>
            <person name="Kurbessoian T."/>
            <person name="Stajich J.E."/>
        </authorList>
    </citation>
    <scope>NUCLEOTIDE SEQUENCE</scope>
    <source>
        <strain evidence="1">JES_112</strain>
    </source>
</reference>
<dbReference type="EMBL" id="JAPDRQ010000013">
    <property type="protein sequence ID" value="KAJ9662777.1"/>
    <property type="molecule type" value="Genomic_DNA"/>
</dbReference>
<proteinExistence type="predicted"/>
<evidence type="ECO:0000313" key="1">
    <source>
        <dbReference type="EMBL" id="KAJ9662777.1"/>
    </source>
</evidence>
<organism evidence="1 2">
    <name type="scientific">Neophaeococcomyces mojaviensis</name>
    <dbReference type="NCBI Taxonomy" id="3383035"/>
    <lineage>
        <taxon>Eukaryota</taxon>
        <taxon>Fungi</taxon>
        <taxon>Dikarya</taxon>
        <taxon>Ascomycota</taxon>
        <taxon>Pezizomycotina</taxon>
        <taxon>Eurotiomycetes</taxon>
        <taxon>Chaetothyriomycetidae</taxon>
        <taxon>Chaetothyriales</taxon>
        <taxon>Chaetothyriales incertae sedis</taxon>
        <taxon>Neophaeococcomyces</taxon>
    </lineage>
</organism>
<accession>A0ACC3AIK2</accession>
<protein>
    <submittedName>
        <fullName evidence="1">Uncharacterized protein</fullName>
    </submittedName>
</protein>
<evidence type="ECO:0000313" key="2">
    <source>
        <dbReference type="Proteomes" id="UP001172386"/>
    </source>
</evidence>
<gene>
    <name evidence="1" type="ORF">H2198_001226</name>
</gene>